<dbReference type="AlphaFoldDB" id="A0A4Y2DJW0"/>
<keyword evidence="2" id="KW-1185">Reference proteome</keyword>
<evidence type="ECO:0000313" key="1">
    <source>
        <dbReference type="EMBL" id="GBM16154.1"/>
    </source>
</evidence>
<protein>
    <submittedName>
        <fullName evidence="1">Uncharacterized protein</fullName>
    </submittedName>
</protein>
<evidence type="ECO:0000313" key="2">
    <source>
        <dbReference type="Proteomes" id="UP000499080"/>
    </source>
</evidence>
<dbReference type="Proteomes" id="UP000499080">
    <property type="component" value="Unassembled WGS sequence"/>
</dbReference>
<gene>
    <name evidence="1" type="ORF">AVEN_163166_1</name>
</gene>
<sequence>MTIPSFNKLHQRLKTKIIRKNSKMRNSITSEERLALTLGQNTAKAYPSQKSAVTMRPYRLCGTAYANMKKRDDERMSSSLHIGILRSVRQLFPHRLQRCKEVKTNTVEFCKRIPIQYDLYSFCGFSLTGNVIRKTAFTA</sequence>
<dbReference type="OrthoDB" id="6501899at2759"/>
<accession>A0A4Y2DJW0</accession>
<dbReference type="EMBL" id="BGPR01000368">
    <property type="protein sequence ID" value="GBM16154.1"/>
    <property type="molecule type" value="Genomic_DNA"/>
</dbReference>
<proteinExistence type="predicted"/>
<organism evidence="1 2">
    <name type="scientific">Araneus ventricosus</name>
    <name type="common">Orbweaver spider</name>
    <name type="synonym">Epeira ventricosa</name>
    <dbReference type="NCBI Taxonomy" id="182803"/>
    <lineage>
        <taxon>Eukaryota</taxon>
        <taxon>Metazoa</taxon>
        <taxon>Ecdysozoa</taxon>
        <taxon>Arthropoda</taxon>
        <taxon>Chelicerata</taxon>
        <taxon>Arachnida</taxon>
        <taxon>Araneae</taxon>
        <taxon>Araneomorphae</taxon>
        <taxon>Entelegynae</taxon>
        <taxon>Araneoidea</taxon>
        <taxon>Araneidae</taxon>
        <taxon>Araneus</taxon>
    </lineage>
</organism>
<comment type="caution">
    <text evidence="1">The sequence shown here is derived from an EMBL/GenBank/DDBJ whole genome shotgun (WGS) entry which is preliminary data.</text>
</comment>
<reference evidence="1 2" key="1">
    <citation type="journal article" date="2019" name="Sci. Rep.">
        <title>Orb-weaving spider Araneus ventricosus genome elucidates the spidroin gene catalogue.</title>
        <authorList>
            <person name="Kono N."/>
            <person name="Nakamura H."/>
            <person name="Ohtoshi R."/>
            <person name="Moran D.A.P."/>
            <person name="Shinohara A."/>
            <person name="Yoshida Y."/>
            <person name="Fujiwara M."/>
            <person name="Mori M."/>
            <person name="Tomita M."/>
            <person name="Arakawa K."/>
        </authorList>
    </citation>
    <scope>NUCLEOTIDE SEQUENCE [LARGE SCALE GENOMIC DNA]</scope>
</reference>
<name>A0A4Y2DJW0_ARAVE</name>